<dbReference type="FunFam" id="1.20.1250.20:FF:000196">
    <property type="entry name" value="MFS toxin efflux pump (AflT)"/>
    <property type="match status" value="1"/>
</dbReference>
<proteinExistence type="predicted"/>
<organism evidence="7 8">
    <name type="scientific">Aspergillus sclerotiicarbonarius (strain CBS 121057 / IBT 28362)</name>
    <dbReference type="NCBI Taxonomy" id="1448318"/>
    <lineage>
        <taxon>Eukaryota</taxon>
        <taxon>Fungi</taxon>
        <taxon>Dikarya</taxon>
        <taxon>Ascomycota</taxon>
        <taxon>Pezizomycotina</taxon>
        <taxon>Eurotiomycetes</taxon>
        <taxon>Eurotiomycetidae</taxon>
        <taxon>Eurotiales</taxon>
        <taxon>Aspergillaceae</taxon>
        <taxon>Aspergillus</taxon>
        <taxon>Aspergillus subgen. Circumdati</taxon>
    </lineage>
</organism>
<protein>
    <submittedName>
        <fullName evidence="7">MFS general substrate transporter</fullName>
    </submittedName>
</protein>
<evidence type="ECO:0000256" key="5">
    <source>
        <dbReference type="SAM" id="Phobius"/>
    </source>
</evidence>
<reference evidence="7 8" key="1">
    <citation type="submission" date="2018-02" db="EMBL/GenBank/DDBJ databases">
        <title>The genomes of Aspergillus section Nigri reveals drivers in fungal speciation.</title>
        <authorList>
            <consortium name="DOE Joint Genome Institute"/>
            <person name="Vesth T.C."/>
            <person name="Nybo J."/>
            <person name="Theobald S."/>
            <person name="Brandl J."/>
            <person name="Frisvad J.C."/>
            <person name="Nielsen K.F."/>
            <person name="Lyhne E.K."/>
            <person name="Kogle M.E."/>
            <person name="Kuo A."/>
            <person name="Riley R."/>
            <person name="Clum A."/>
            <person name="Nolan M."/>
            <person name="Lipzen A."/>
            <person name="Salamov A."/>
            <person name="Henrissat B."/>
            <person name="Wiebenga A."/>
            <person name="De vries R.P."/>
            <person name="Grigoriev I.V."/>
            <person name="Mortensen U.H."/>
            <person name="Andersen M.R."/>
            <person name="Baker S.E."/>
        </authorList>
    </citation>
    <scope>NUCLEOTIDE SEQUENCE [LARGE SCALE GENOMIC DNA]</scope>
    <source>
        <strain evidence="7 8">CBS 121057</strain>
    </source>
</reference>
<feature type="transmembrane region" description="Helical" evidence="5">
    <location>
        <begin position="71"/>
        <end position="94"/>
    </location>
</feature>
<feature type="transmembrane region" description="Helical" evidence="5">
    <location>
        <begin position="332"/>
        <end position="353"/>
    </location>
</feature>
<dbReference type="PROSITE" id="PS50850">
    <property type="entry name" value="MFS"/>
    <property type="match status" value="1"/>
</dbReference>
<dbReference type="VEuPathDB" id="FungiDB:BO78DRAFT_404458"/>
<keyword evidence="8" id="KW-1185">Reference proteome</keyword>
<evidence type="ECO:0000256" key="3">
    <source>
        <dbReference type="ARBA" id="ARBA00022989"/>
    </source>
</evidence>
<evidence type="ECO:0000259" key="6">
    <source>
        <dbReference type="PROSITE" id="PS50850"/>
    </source>
</evidence>
<keyword evidence="3 5" id="KW-1133">Transmembrane helix</keyword>
<dbReference type="InterPro" id="IPR011701">
    <property type="entry name" value="MFS"/>
</dbReference>
<dbReference type="EMBL" id="KZ826324">
    <property type="protein sequence ID" value="PYI09932.1"/>
    <property type="molecule type" value="Genomic_DNA"/>
</dbReference>
<evidence type="ECO:0000313" key="7">
    <source>
        <dbReference type="EMBL" id="PYI09932.1"/>
    </source>
</evidence>
<gene>
    <name evidence="7" type="ORF">BO78DRAFT_404458</name>
</gene>
<keyword evidence="2 5" id="KW-0812">Transmembrane</keyword>
<keyword evidence="4 5" id="KW-0472">Membrane</keyword>
<comment type="subcellular location">
    <subcellularLocation>
        <location evidence="1">Membrane</location>
        <topology evidence="1">Multi-pass membrane protein</topology>
    </subcellularLocation>
</comment>
<sequence length="458" mass="49965">MDSSSIDQLQGQEKGDILLPSPEAPNDHEYPTGLRLGLLMISLYIAMFLVALLVLIIYAVPLAKRPKYQGLFGAIYGISSIIGPLIGGAFTSNISWRWCFYINLPFGGVVLLFVFFLLHVPASSKDVSTWKHRLARLNLEGVVALLPGVICLCLALEWGGFTYSWSNGRIIALLTVAFILLIAFILIQIWRPKTATVPPHIFIQRSILTGFWVSCTVGVHMTMFIYYLPIWFQSVKGNSAVESGIHLLPLVIAMVVSSIISGVGTTQVGYYTPFLIAGTCIVSIGSGLFTILHVTSTTGQWIGYQIVYGFGLGCCFQAPNMAAQAVLPREEVAIGASLMLFGQTLFGAIFVSVGQNVLDQHLATRLARISGINITPETIERAGITGLFKTIPFQYHTAVLEAYNSSLRLCFVIGLVFACLSVIGSIGMEWRNVKKDGEVRKISTGETASEVQLESIKQ</sequence>
<evidence type="ECO:0000313" key="8">
    <source>
        <dbReference type="Proteomes" id="UP000248423"/>
    </source>
</evidence>
<dbReference type="InterPro" id="IPR020846">
    <property type="entry name" value="MFS_dom"/>
</dbReference>
<dbReference type="Proteomes" id="UP000248423">
    <property type="component" value="Unassembled WGS sequence"/>
</dbReference>
<evidence type="ECO:0000256" key="2">
    <source>
        <dbReference type="ARBA" id="ARBA00022692"/>
    </source>
</evidence>
<feature type="transmembrane region" description="Helical" evidence="5">
    <location>
        <begin position="406"/>
        <end position="426"/>
    </location>
</feature>
<dbReference type="InterPro" id="IPR036259">
    <property type="entry name" value="MFS_trans_sf"/>
</dbReference>
<dbReference type="STRING" id="1448318.A0A319EHZ1"/>
<dbReference type="Gene3D" id="1.20.1250.20">
    <property type="entry name" value="MFS general substrate transporter like domains"/>
    <property type="match status" value="2"/>
</dbReference>
<name>A0A319EHZ1_ASPSB</name>
<feature type="domain" description="Major facilitator superfamily (MFS) profile" evidence="6">
    <location>
        <begin position="1"/>
        <end position="436"/>
    </location>
</feature>
<dbReference type="AlphaFoldDB" id="A0A319EHZ1"/>
<feature type="transmembrane region" description="Helical" evidence="5">
    <location>
        <begin position="139"/>
        <end position="158"/>
    </location>
</feature>
<feature type="transmembrane region" description="Helical" evidence="5">
    <location>
        <begin position="211"/>
        <end position="232"/>
    </location>
</feature>
<dbReference type="SUPFAM" id="SSF103473">
    <property type="entry name" value="MFS general substrate transporter"/>
    <property type="match status" value="1"/>
</dbReference>
<feature type="transmembrane region" description="Helical" evidence="5">
    <location>
        <begin position="36"/>
        <end position="59"/>
    </location>
</feature>
<feature type="transmembrane region" description="Helical" evidence="5">
    <location>
        <begin position="301"/>
        <end position="320"/>
    </location>
</feature>
<evidence type="ECO:0000256" key="4">
    <source>
        <dbReference type="ARBA" id="ARBA00023136"/>
    </source>
</evidence>
<evidence type="ECO:0000256" key="1">
    <source>
        <dbReference type="ARBA" id="ARBA00004141"/>
    </source>
</evidence>
<accession>A0A319EHZ1</accession>
<dbReference type="OrthoDB" id="10021397at2759"/>
<dbReference type="GO" id="GO:0022857">
    <property type="term" value="F:transmembrane transporter activity"/>
    <property type="evidence" value="ECO:0007669"/>
    <property type="project" value="InterPro"/>
</dbReference>
<dbReference type="GO" id="GO:0005886">
    <property type="term" value="C:plasma membrane"/>
    <property type="evidence" value="ECO:0007669"/>
    <property type="project" value="TreeGrafter"/>
</dbReference>
<dbReference type="PANTHER" id="PTHR23501">
    <property type="entry name" value="MAJOR FACILITATOR SUPERFAMILY"/>
    <property type="match status" value="1"/>
</dbReference>
<feature type="transmembrane region" description="Helical" evidence="5">
    <location>
        <begin position="170"/>
        <end position="190"/>
    </location>
</feature>
<dbReference type="Pfam" id="PF07690">
    <property type="entry name" value="MFS_1"/>
    <property type="match status" value="1"/>
</dbReference>
<feature type="transmembrane region" description="Helical" evidence="5">
    <location>
        <begin position="244"/>
        <end position="263"/>
    </location>
</feature>
<dbReference type="PANTHER" id="PTHR23501:SF153">
    <property type="entry name" value="AFLATOXIN EFFLUX PUMP, PUTATIVE-RELATED"/>
    <property type="match status" value="1"/>
</dbReference>
<feature type="transmembrane region" description="Helical" evidence="5">
    <location>
        <begin position="100"/>
        <end position="118"/>
    </location>
</feature>
<feature type="transmembrane region" description="Helical" evidence="5">
    <location>
        <begin position="270"/>
        <end position="295"/>
    </location>
</feature>